<proteinExistence type="predicted"/>
<accession>A0ABV3FPK8</accession>
<name>A0ABV3FPK8_9NOCA</name>
<dbReference type="Proteomes" id="UP001551695">
    <property type="component" value="Unassembled WGS sequence"/>
</dbReference>
<sequence length="118" mass="13077">MTDRETFAPLVFFEYDHKPGNYCLMLSDNHMLATQGVFAAAGYEGGGYDWAGVARSVVNSRLPDAAERIRFDPEAGMFVAYGTDPDALRELGAVLRDAVHDHELLAEFISTGDPEWFD</sequence>
<dbReference type="InterPro" id="IPR028956">
    <property type="entry name" value="Imm51"/>
</dbReference>
<reference evidence="1 2" key="1">
    <citation type="submission" date="2024-06" db="EMBL/GenBank/DDBJ databases">
        <title>The Natural Products Discovery Center: Release of the First 8490 Sequenced Strains for Exploring Actinobacteria Biosynthetic Diversity.</title>
        <authorList>
            <person name="Kalkreuter E."/>
            <person name="Kautsar S.A."/>
            <person name="Yang D."/>
            <person name="Bader C.D."/>
            <person name="Teijaro C.N."/>
            <person name="Fluegel L."/>
            <person name="Davis C.M."/>
            <person name="Simpson J.R."/>
            <person name="Lauterbach L."/>
            <person name="Steele A.D."/>
            <person name="Gui C."/>
            <person name="Meng S."/>
            <person name="Li G."/>
            <person name="Viehrig K."/>
            <person name="Ye F."/>
            <person name="Su P."/>
            <person name="Kiefer A.F."/>
            <person name="Nichols A."/>
            <person name="Cepeda A.J."/>
            <person name="Yan W."/>
            <person name="Fan B."/>
            <person name="Jiang Y."/>
            <person name="Adhikari A."/>
            <person name="Zheng C.-J."/>
            <person name="Schuster L."/>
            <person name="Cowan T.M."/>
            <person name="Smanski M.J."/>
            <person name="Chevrette M.G."/>
            <person name="De Carvalho L.P.S."/>
            <person name="Shen B."/>
        </authorList>
    </citation>
    <scope>NUCLEOTIDE SEQUENCE [LARGE SCALE GENOMIC DNA]</scope>
    <source>
        <strain evidence="1 2">NPDC050403</strain>
    </source>
</reference>
<evidence type="ECO:0000313" key="1">
    <source>
        <dbReference type="EMBL" id="MEV0707225.1"/>
    </source>
</evidence>
<dbReference type="EMBL" id="JBFAKC010000003">
    <property type="protein sequence ID" value="MEV0707225.1"/>
    <property type="molecule type" value="Genomic_DNA"/>
</dbReference>
<protein>
    <submittedName>
        <fullName evidence="1">Immunity 51 family protein</fullName>
    </submittedName>
</protein>
<organism evidence="1 2">
    <name type="scientific">Nocardia aurea</name>
    <dbReference type="NCBI Taxonomy" id="2144174"/>
    <lineage>
        <taxon>Bacteria</taxon>
        <taxon>Bacillati</taxon>
        <taxon>Actinomycetota</taxon>
        <taxon>Actinomycetes</taxon>
        <taxon>Mycobacteriales</taxon>
        <taxon>Nocardiaceae</taxon>
        <taxon>Nocardia</taxon>
    </lineage>
</organism>
<dbReference type="RefSeq" id="WP_198654268.1">
    <property type="nucleotide sequence ID" value="NZ_JBEXKW010000137.1"/>
</dbReference>
<gene>
    <name evidence="1" type="ORF">AB0I48_06620</name>
</gene>
<dbReference type="Pfam" id="PF15595">
    <property type="entry name" value="Imm51"/>
    <property type="match status" value="1"/>
</dbReference>
<keyword evidence="2" id="KW-1185">Reference proteome</keyword>
<evidence type="ECO:0000313" key="2">
    <source>
        <dbReference type="Proteomes" id="UP001551695"/>
    </source>
</evidence>
<comment type="caution">
    <text evidence="1">The sequence shown here is derived from an EMBL/GenBank/DDBJ whole genome shotgun (WGS) entry which is preliminary data.</text>
</comment>